<evidence type="ECO:0000313" key="1">
    <source>
        <dbReference type="EMBL" id="EME82514.1"/>
    </source>
</evidence>
<dbReference type="HOGENOM" id="CLU_469386_0_0_1"/>
<dbReference type="RefSeq" id="XP_007927858.1">
    <property type="nucleotide sequence ID" value="XM_007929667.1"/>
</dbReference>
<dbReference type="AlphaFoldDB" id="M2ZU31"/>
<proteinExistence type="predicted"/>
<accession>M2ZU31</accession>
<dbReference type="KEGG" id="pfj:MYCFIDRAFT_176060"/>
<sequence>MPEAATVHTSSLGFLLHQVNCDWERFKAAELPKYQLIRLAWLSHACGLFTLNQFRIPVRMLINGEQCKDSTFHDEQEASWRALKCLSPGYQEVVFDVEVKWPRRIQKVGMWRVDDTYTLGQFYDDRYVSRYMGRSGTSQKLGATFASARQTKFPPYNAHCHSRKSSKRIREMDLGRTIRMWQPVGLKNFRFECNWLREKQEDISAGDHLGWMRKALGANPNALWRRIKPFPMRHDTARLPVYLKPLGQFSLRHRLASRVLKPLCGILNPESPLTSNRVTRTTRFLFDLHYSYIIRSQSIRYHYTSADGISVMATAARSAAERVFSIAELLEDIVLRVIQDELDHPVLEEKVLHLTTAFKLQGINRDAYRNIAGSKKIRELALIRLGTEKLDTWDRIRWLSSTISGWDFRAYRRATRTRHGHVEHGPSIQLSSEPRRLRLDDNPDASWRALPCFPSGTQSTTLEIWQFIPSRFWYAGTNLQPQAKDLESMTGEYWRKRLAAWRLDDGYTLGQLYDDVGRVEDEQRLGIFQRLDMQQVWSQRMIALPKRCWSRVQSIQEAERALQLSGLRWSHISLSLPSSHG</sequence>
<name>M2ZU31_PSEFD</name>
<evidence type="ECO:0000313" key="2">
    <source>
        <dbReference type="Proteomes" id="UP000016932"/>
    </source>
</evidence>
<organism evidence="1 2">
    <name type="scientific">Pseudocercospora fijiensis (strain CIRAD86)</name>
    <name type="common">Black leaf streak disease fungus</name>
    <name type="synonym">Mycosphaerella fijiensis</name>
    <dbReference type="NCBI Taxonomy" id="383855"/>
    <lineage>
        <taxon>Eukaryota</taxon>
        <taxon>Fungi</taxon>
        <taxon>Dikarya</taxon>
        <taxon>Ascomycota</taxon>
        <taxon>Pezizomycotina</taxon>
        <taxon>Dothideomycetes</taxon>
        <taxon>Dothideomycetidae</taxon>
        <taxon>Mycosphaerellales</taxon>
        <taxon>Mycosphaerellaceae</taxon>
        <taxon>Pseudocercospora</taxon>
    </lineage>
</organism>
<dbReference type="Proteomes" id="UP000016932">
    <property type="component" value="Unassembled WGS sequence"/>
</dbReference>
<protein>
    <submittedName>
        <fullName evidence="1">Uncharacterized protein</fullName>
    </submittedName>
</protein>
<keyword evidence="2" id="KW-1185">Reference proteome</keyword>
<dbReference type="VEuPathDB" id="FungiDB:MYCFIDRAFT_176060"/>
<reference evidence="1 2" key="1">
    <citation type="journal article" date="2012" name="PLoS Pathog.">
        <title>Diverse lifestyles and strategies of plant pathogenesis encoded in the genomes of eighteen Dothideomycetes fungi.</title>
        <authorList>
            <person name="Ohm R.A."/>
            <person name="Feau N."/>
            <person name="Henrissat B."/>
            <person name="Schoch C.L."/>
            <person name="Horwitz B.A."/>
            <person name="Barry K.W."/>
            <person name="Condon B.J."/>
            <person name="Copeland A.C."/>
            <person name="Dhillon B."/>
            <person name="Glaser F."/>
            <person name="Hesse C.N."/>
            <person name="Kosti I."/>
            <person name="LaButti K."/>
            <person name="Lindquist E.A."/>
            <person name="Lucas S."/>
            <person name="Salamov A.A."/>
            <person name="Bradshaw R.E."/>
            <person name="Ciuffetti L."/>
            <person name="Hamelin R.C."/>
            <person name="Kema G.H.J."/>
            <person name="Lawrence C."/>
            <person name="Scott J.A."/>
            <person name="Spatafora J.W."/>
            <person name="Turgeon B.G."/>
            <person name="de Wit P.J.G.M."/>
            <person name="Zhong S."/>
            <person name="Goodwin S.B."/>
            <person name="Grigoriev I.V."/>
        </authorList>
    </citation>
    <scope>NUCLEOTIDE SEQUENCE [LARGE SCALE GENOMIC DNA]</scope>
    <source>
        <strain evidence="1 2">CIRAD86</strain>
    </source>
</reference>
<gene>
    <name evidence="1" type="ORF">MYCFIDRAFT_176060</name>
</gene>
<dbReference type="GeneID" id="19333493"/>
<dbReference type="EMBL" id="KB446559">
    <property type="protein sequence ID" value="EME82514.1"/>
    <property type="molecule type" value="Genomic_DNA"/>
</dbReference>